<keyword evidence="4" id="KW-0479">Metal-binding</keyword>
<feature type="compositionally biased region" description="Basic and acidic residues" evidence="8">
    <location>
        <begin position="541"/>
        <end position="552"/>
    </location>
</feature>
<evidence type="ECO:0000256" key="3">
    <source>
        <dbReference type="ARBA" id="ARBA00022679"/>
    </source>
</evidence>
<evidence type="ECO:0000256" key="9">
    <source>
        <dbReference type="SAM" id="SignalP"/>
    </source>
</evidence>
<feature type="chain" id="PRO_5034285285" description="RING-type E3 ubiquitin transferase" evidence="9">
    <location>
        <begin position="22"/>
        <end position="953"/>
    </location>
</feature>
<keyword evidence="9" id="KW-0732">Signal</keyword>
<feature type="region of interest" description="Disordered" evidence="8">
    <location>
        <begin position="170"/>
        <end position="210"/>
    </location>
</feature>
<dbReference type="GO" id="GO:0032391">
    <property type="term" value="C:photoreceptor connecting cilium"/>
    <property type="evidence" value="ECO:0007669"/>
    <property type="project" value="TreeGrafter"/>
</dbReference>
<feature type="region of interest" description="Disordered" evidence="8">
    <location>
        <begin position="67"/>
        <end position="102"/>
    </location>
</feature>
<dbReference type="InterPro" id="IPR001841">
    <property type="entry name" value="Znf_RING"/>
</dbReference>
<reference evidence="11" key="2">
    <citation type="submission" date="2025-09" db="UniProtKB">
        <authorList>
            <consortium name="Ensembl"/>
        </authorList>
    </citation>
    <scope>IDENTIFICATION</scope>
</reference>
<dbReference type="Pfam" id="PF26084">
    <property type="entry name" value="PWI_Topors"/>
    <property type="match status" value="1"/>
</dbReference>
<dbReference type="InterPro" id="IPR018957">
    <property type="entry name" value="Znf_C3HC4_RING-type"/>
</dbReference>
<dbReference type="PANTHER" id="PTHR46077">
    <property type="entry name" value="E3 UBIQUITIN-PROTEIN LIGASE TOPORS"/>
    <property type="match status" value="1"/>
</dbReference>
<feature type="region of interest" description="Disordered" evidence="8">
    <location>
        <begin position="503"/>
        <end position="525"/>
    </location>
</feature>
<name>A0A8C8ZK95_PROSS</name>
<keyword evidence="6" id="KW-0862">Zinc</keyword>
<dbReference type="Ensembl" id="ENSPSMT00000022431.1">
    <property type="protein sequence ID" value="ENSPSMP00000019363.1"/>
    <property type="gene ID" value="ENSPSMG00000013662.1"/>
</dbReference>
<dbReference type="InterPro" id="IPR058745">
    <property type="entry name" value="PWI_Topors"/>
</dbReference>
<feature type="compositionally biased region" description="Basic residues" evidence="8">
    <location>
        <begin position="605"/>
        <end position="619"/>
    </location>
</feature>
<sequence length="953" mass="106093">MPPVLSVHFFLSITLLVPLGSLPSGEEGEAPPPAPASEGRRRSHQVCLRGYCPPRLRFWTVRSLPGAPQRRQLPREAAKELKMDHSSPRAGTSTPQQMVAPDAPPDSRCPICWFRIDNPSYLNSCLHKYCLHCIQVWSQFNAECPVCKQPFDFIFPSVRADDDFREKVLGPSYDSSAVPGHRSPTAGTREQNVSVPGGTTDRTAAAPPDTGVLFEVSGSSTRETNVAIPESLSQSAIARPTSAHDTSLPTVQEQDVITFRRALYHAGAQVRSVEGGGHYRDISAEFFRRNPAALSRLVPWVRQELRVLLGACESSVDIVQNIIMTNVTRYDLDSQAFMSALRPFLFNLTDHFVHEFISFARSPIRMLVFDQQANYDDPAPSNEEGSHFDSSIITISSDESESQELDTDVATVSQAPWDDETPGPSHTISEQVHVAMSVNASDGSDEELVTRGAMSPLQKVQSAEDLNSSSDDCVFLGIVKPRAERNPEVVELFSESEELSIKEEMETAETQAQDQPSSYGDSDLRRGSSLLSLLATHRQRIEGHPDSSKGGEELSMSSLPRVLSSSWSGQRVDSQYSHTCGKRGTSRTLPSSSQSRSAYNDNNPRKHPGKKRMKTKRSRSRESSPRGRRDKKRSRTRDSTCYSSSQMLSLSSESTSRSPSHSRSYSEGRARSRSGDRHHLKNDYASRYRWDRDDYESSYSRRALYRAHYSRRSSSPDSGILACFGGNNCREKTNPSERKYCYDERHRSRSLSSHVSTTSFSGSRHLQGTNEVAQAAHQFSHIVKHIHYPKFSSELDETYKNDSDSFSDTLSSDADTKGKRRKRARRPSVEIAYEGKATDTATHHTKKKKKHQGDSTSQSPAVIIIDSDSYDNNGNNVIYYKKLCRVKMASQTSPLSLWSVCSPQNVGEPRAVASLLCSLEQGRDCVAITPEHSCHRQDGNMSRAGFDSCFQAF</sequence>
<dbReference type="GeneTree" id="ENSGT00530000064170"/>
<feature type="compositionally biased region" description="Low complexity" evidence="8">
    <location>
        <begin position="554"/>
        <end position="568"/>
    </location>
</feature>
<dbReference type="Proteomes" id="UP000694414">
    <property type="component" value="Unplaced"/>
</dbReference>
<dbReference type="PROSITE" id="PS50089">
    <property type="entry name" value="ZF_RING_2"/>
    <property type="match status" value="1"/>
</dbReference>
<dbReference type="GO" id="GO:0036064">
    <property type="term" value="C:ciliary basal body"/>
    <property type="evidence" value="ECO:0007669"/>
    <property type="project" value="TreeGrafter"/>
</dbReference>
<dbReference type="CDD" id="cd16574">
    <property type="entry name" value="RING-HC_Topors"/>
    <property type="match status" value="1"/>
</dbReference>
<evidence type="ECO:0000313" key="11">
    <source>
        <dbReference type="Ensembl" id="ENSPSMP00000019363.1"/>
    </source>
</evidence>
<feature type="compositionally biased region" description="Low complexity" evidence="8">
    <location>
        <begin position="804"/>
        <end position="813"/>
    </location>
</feature>
<feature type="compositionally biased region" description="Low complexity" evidence="8">
    <location>
        <begin position="639"/>
        <end position="663"/>
    </location>
</feature>
<evidence type="ECO:0000256" key="6">
    <source>
        <dbReference type="ARBA" id="ARBA00022833"/>
    </source>
</evidence>
<dbReference type="SMART" id="SM00184">
    <property type="entry name" value="RING"/>
    <property type="match status" value="1"/>
</dbReference>
<accession>A0A8C8ZK95</accession>
<evidence type="ECO:0000256" key="4">
    <source>
        <dbReference type="ARBA" id="ARBA00022723"/>
    </source>
</evidence>
<feature type="region of interest" description="Disordered" evidence="8">
    <location>
        <begin position="541"/>
        <end position="680"/>
    </location>
</feature>
<evidence type="ECO:0000259" key="10">
    <source>
        <dbReference type="PROSITE" id="PS50089"/>
    </source>
</evidence>
<evidence type="ECO:0000256" key="2">
    <source>
        <dbReference type="ARBA" id="ARBA00012483"/>
    </source>
</evidence>
<keyword evidence="12" id="KW-1185">Reference proteome</keyword>
<reference evidence="11" key="1">
    <citation type="submission" date="2025-08" db="UniProtKB">
        <authorList>
            <consortium name="Ensembl"/>
        </authorList>
    </citation>
    <scope>IDENTIFICATION</scope>
</reference>
<feature type="compositionally biased region" description="Low complexity" evidence="8">
    <location>
        <begin position="196"/>
        <end position="210"/>
    </location>
</feature>
<evidence type="ECO:0000256" key="8">
    <source>
        <dbReference type="SAM" id="MobiDB-lite"/>
    </source>
</evidence>
<dbReference type="InterPro" id="IPR017907">
    <property type="entry name" value="Znf_RING_CS"/>
</dbReference>
<comment type="catalytic activity">
    <reaction evidence="1">
        <text>S-ubiquitinyl-[E2 ubiquitin-conjugating enzyme]-L-cysteine + [acceptor protein]-L-lysine = [E2 ubiquitin-conjugating enzyme]-L-cysteine + N(6)-ubiquitinyl-[acceptor protein]-L-lysine.</text>
        <dbReference type="EC" id="2.3.2.27"/>
    </reaction>
</comment>
<dbReference type="InterPro" id="IPR058746">
    <property type="entry name" value="Znf_RING-type_Topors"/>
</dbReference>
<keyword evidence="5 7" id="KW-0863">Zinc-finger</keyword>
<dbReference type="Pfam" id="PF00097">
    <property type="entry name" value="zf-C3HC4"/>
    <property type="match status" value="1"/>
</dbReference>
<dbReference type="Gene3D" id="3.30.40.10">
    <property type="entry name" value="Zinc/RING finger domain, C3HC4 (zinc finger)"/>
    <property type="match status" value="1"/>
</dbReference>
<proteinExistence type="predicted"/>
<protein>
    <recommendedName>
        <fullName evidence="2">RING-type E3 ubiquitin transferase</fullName>
        <ecNumber evidence="2">2.3.2.27</ecNumber>
    </recommendedName>
</protein>
<evidence type="ECO:0000313" key="12">
    <source>
        <dbReference type="Proteomes" id="UP000694414"/>
    </source>
</evidence>
<feature type="domain" description="RING-type" evidence="10">
    <location>
        <begin position="109"/>
        <end position="148"/>
    </location>
</feature>
<dbReference type="InterPro" id="IPR013083">
    <property type="entry name" value="Znf_RING/FYVE/PHD"/>
</dbReference>
<feature type="compositionally biased region" description="Basic and acidic residues" evidence="8">
    <location>
        <begin position="73"/>
        <end position="87"/>
    </location>
</feature>
<feature type="compositionally biased region" description="Polar residues" evidence="8">
    <location>
        <begin position="569"/>
        <end position="578"/>
    </location>
</feature>
<dbReference type="PROSITE" id="PS00518">
    <property type="entry name" value="ZF_RING_1"/>
    <property type="match status" value="1"/>
</dbReference>
<evidence type="ECO:0000256" key="7">
    <source>
        <dbReference type="PROSITE-ProRule" id="PRU00175"/>
    </source>
</evidence>
<feature type="compositionally biased region" description="Low complexity" evidence="8">
    <location>
        <begin position="586"/>
        <end position="597"/>
    </location>
</feature>
<dbReference type="GO" id="GO:0016607">
    <property type="term" value="C:nuclear speck"/>
    <property type="evidence" value="ECO:0007669"/>
    <property type="project" value="TreeGrafter"/>
</dbReference>
<dbReference type="GO" id="GO:0061630">
    <property type="term" value="F:ubiquitin protein ligase activity"/>
    <property type="evidence" value="ECO:0007669"/>
    <property type="project" value="UniProtKB-EC"/>
</dbReference>
<dbReference type="GO" id="GO:0006513">
    <property type="term" value="P:protein monoubiquitination"/>
    <property type="evidence" value="ECO:0007669"/>
    <property type="project" value="TreeGrafter"/>
</dbReference>
<dbReference type="EC" id="2.3.2.27" evidence="2"/>
<dbReference type="PANTHER" id="PTHR46077:SF2">
    <property type="entry name" value="E3 UBIQUITIN-PROTEIN LIGASE TOPORS"/>
    <property type="match status" value="1"/>
</dbReference>
<feature type="compositionally biased region" description="Polar residues" evidence="8">
    <location>
        <begin position="185"/>
        <end position="194"/>
    </location>
</feature>
<dbReference type="SUPFAM" id="SSF57850">
    <property type="entry name" value="RING/U-box"/>
    <property type="match status" value="1"/>
</dbReference>
<feature type="compositionally biased region" description="Polar residues" evidence="8">
    <location>
        <begin position="508"/>
        <end position="519"/>
    </location>
</feature>
<evidence type="ECO:0000256" key="1">
    <source>
        <dbReference type="ARBA" id="ARBA00000900"/>
    </source>
</evidence>
<organism evidence="11 12">
    <name type="scientific">Prolemur simus</name>
    <name type="common">Greater bamboo lemur</name>
    <name type="synonym">Hapalemur simus</name>
    <dbReference type="NCBI Taxonomy" id="1328070"/>
    <lineage>
        <taxon>Eukaryota</taxon>
        <taxon>Metazoa</taxon>
        <taxon>Chordata</taxon>
        <taxon>Craniata</taxon>
        <taxon>Vertebrata</taxon>
        <taxon>Euteleostomi</taxon>
        <taxon>Mammalia</taxon>
        <taxon>Eutheria</taxon>
        <taxon>Euarchontoglires</taxon>
        <taxon>Primates</taxon>
        <taxon>Strepsirrhini</taxon>
        <taxon>Lemuriformes</taxon>
        <taxon>Lemuridae</taxon>
        <taxon>Prolemur</taxon>
    </lineage>
</organism>
<dbReference type="AlphaFoldDB" id="A0A8C8ZK95"/>
<dbReference type="GO" id="GO:0016925">
    <property type="term" value="P:protein sumoylation"/>
    <property type="evidence" value="ECO:0007669"/>
    <property type="project" value="TreeGrafter"/>
</dbReference>
<keyword evidence="3" id="KW-0808">Transferase</keyword>
<dbReference type="GO" id="GO:0000209">
    <property type="term" value="P:protein polyubiquitination"/>
    <property type="evidence" value="ECO:0007669"/>
    <property type="project" value="TreeGrafter"/>
</dbReference>
<feature type="compositionally biased region" description="Basic and acidic residues" evidence="8">
    <location>
        <begin position="664"/>
        <end position="680"/>
    </location>
</feature>
<feature type="region of interest" description="Disordered" evidence="8">
    <location>
        <begin position="802"/>
        <end position="860"/>
    </location>
</feature>
<feature type="signal peptide" evidence="9">
    <location>
        <begin position="1"/>
        <end position="21"/>
    </location>
</feature>
<evidence type="ECO:0000256" key="5">
    <source>
        <dbReference type="ARBA" id="ARBA00022771"/>
    </source>
</evidence>
<dbReference type="GO" id="GO:0008270">
    <property type="term" value="F:zinc ion binding"/>
    <property type="evidence" value="ECO:0007669"/>
    <property type="project" value="UniProtKB-KW"/>
</dbReference>